<evidence type="ECO:0000313" key="1">
    <source>
        <dbReference type="EMBL" id="THF77976.1"/>
    </source>
</evidence>
<name>A0A4S4BSG4_9BACL</name>
<proteinExistence type="predicted"/>
<dbReference type="AlphaFoldDB" id="A0A4S4BSG4"/>
<dbReference type="Proteomes" id="UP000310636">
    <property type="component" value="Unassembled WGS sequence"/>
</dbReference>
<reference evidence="1 2" key="1">
    <citation type="submission" date="2019-04" db="EMBL/GenBank/DDBJ databases">
        <title>Cohnella sp. nov. isolated from preserved vegetables.</title>
        <authorList>
            <person name="Lin S.-Y."/>
            <person name="Hung M.-H."/>
            <person name="Young C.-C."/>
        </authorList>
    </citation>
    <scope>NUCLEOTIDE SEQUENCE [LARGE SCALE GENOMIC DNA]</scope>
    <source>
        <strain evidence="1 2">CC-MHH1044</strain>
    </source>
</reference>
<comment type="caution">
    <text evidence="1">The sequence shown here is derived from an EMBL/GenBank/DDBJ whole genome shotgun (WGS) entry which is preliminary data.</text>
</comment>
<organism evidence="1 2">
    <name type="scientific">Cohnella fermenti</name>
    <dbReference type="NCBI Taxonomy" id="2565925"/>
    <lineage>
        <taxon>Bacteria</taxon>
        <taxon>Bacillati</taxon>
        <taxon>Bacillota</taxon>
        <taxon>Bacilli</taxon>
        <taxon>Bacillales</taxon>
        <taxon>Paenibacillaceae</taxon>
        <taxon>Cohnella</taxon>
    </lineage>
</organism>
<accession>A0A4S4BSG4</accession>
<dbReference type="OrthoDB" id="2502471at2"/>
<keyword evidence="2" id="KW-1185">Reference proteome</keyword>
<dbReference type="Gene3D" id="3.20.20.80">
    <property type="entry name" value="Glycosidases"/>
    <property type="match status" value="1"/>
</dbReference>
<dbReference type="EMBL" id="SSOB01000017">
    <property type="protein sequence ID" value="THF77976.1"/>
    <property type="molecule type" value="Genomic_DNA"/>
</dbReference>
<protein>
    <submittedName>
        <fullName evidence="1">Uncharacterized protein</fullName>
    </submittedName>
</protein>
<sequence length="580" mass="67257">MRERQGERRYRNDAYGGIDGLSRELPTWEEVGPARPDRYVGLFYFLWLGQHGTGGPYDNTRILSEWPEAVHDPEHPAWGPKEIFHFWGEPLHGYYRNDDEWVLRRHIQLLTSAGVDFLVFDTTNTAVYKNVCDKLFAIMDEIDAQGFRVPRFVFYTNTESGRTIDELYEDIYKPGRYEHLWFRWRGKPLVIGDPAECSEEQREFFTFRLNQWPNEAAKTNGFPWIEFERPQRVFYNDEGEKEVVSVSVAQHPSVAMSDTPFYGYGDNWGRGYHAEAASAQGDRPEDILRGANVAEQWEFALEQDPQIVFVTGWNEWIAMRLSGPEERPVLFVDQATLNFSRDIEPMKGGYGDNYYMQMISYIRRFKGMAATNGKSHRMNNPIPMEPEFDVWERVSAEYRDFEGDTLPRNHPGYGELRYENRTGRNELLRFKVAHDDGFVYFYAQTREPLTPRSDPSWMLLLLRIGGRDGIERDGMERGGAWEGYTHIVNRAVTGDSETLLERSEGGWSWRTVGAVKYAAAGNELHLAIPRELLGLDDPAGEHRLEFKWGDHLLADGDAMDFYQFGDTAPEGRLNFIYTIR</sequence>
<evidence type="ECO:0000313" key="2">
    <source>
        <dbReference type="Proteomes" id="UP000310636"/>
    </source>
</evidence>
<gene>
    <name evidence="1" type="ORF">E6C55_14820</name>
</gene>
<dbReference type="RefSeq" id="WP_136370587.1">
    <property type="nucleotide sequence ID" value="NZ_SSOB01000017.1"/>
</dbReference>